<keyword evidence="2" id="KW-0812">Transmembrane</keyword>
<protein>
    <submittedName>
        <fullName evidence="3">D-xylose-proton symporter 2-like protein</fullName>
    </submittedName>
</protein>
<feature type="compositionally biased region" description="Polar residues" evidence="1">
    <location>
        <begin position="9"/>
        <end position="18"/>
    </location>
</feature>
<comment type="caution">
    <text evidence="3">The sequence shown here is derived from an EMBL/GenBank/DDBJ whole genome shotgun (WGS) entry which is preliminary data.</text>
</comment>
<evidence type="ECO:0000313" key="3">
    <source>
        <dbReference type="EMBL" id="PNX78143.1"/>
    </source>
</evidence>
<accession>A0A2K3LI04</accession>
<keyword evidence="2" id="KW-1133">Transmembrane helix</keyword>
<dbReference type="ExpressionAtlas" id="A0A2K3LI04">
    <property type="expression patterns" value="baseline"/>
</dbReference>
<reference evidence="3 4" key="1">
    <citation type="journal article" date="2014" name="Am. J. Bot.">
        <title>Genome assembly and annotation for red clover (Trifolium pratense; Fabaceae).</title>
        <authorList>
            <person name="Istvanek J."/>
            <person name="Jaros M."/>
            <person name="Krenek A."/>
            <person name="Repkova J."/>
        </authorList>
    </citation>
    <scope>NUCLEOTIDE SEQUENCE [LARGE SCALE GENOMIC DNA]</scope>
    <source>
        <strain evidence="4">cv. Tatra</strain>
        <tissue evidence="3">Young leaves</tissue>
    </source>
</reference>
<name>A0A2K3LI04_TRIPR</name>
<feature type="region of interest" description="Disordered" evidence="1">
    <location>
        <begin position="1"/>
        <end position="27"/>
    </location>
</feature>
<evidence type="ECO:0000256" key="1">
    <source>
        <dbReference type="SAM" id="MobiDB-lite"/>
    </source>
</evidence>
<feature type="non-terminal residue" evidence="3">
    <location>
        <position position="74"/>
    </location>
</feature>
<dbReference type="Proteomes" id="UP000236291">
    <property type="component" value="Unassembled WGS sequence"/>
</dbReference>
<gene>
    <name evidence="3" type="ORF">L195_g034119</name>
</gene>
<proteinExistence type="predicted"/>
<evidence type="ECO:0000256" key="2">
    <source>
        <dbReference type="SAM" id="Phobius"/>
    </source>
</evidence>
<reference evidence="3 4" key="2">
    <citation type="journal article" date="2017" name="Front. Plant Sci.">
        <title>Gene Classification and Mining of Molecular Markers Useful in Red Clover (Trifolium pratense) Breeding.</title>
        <authorList>
            <person name="Istvanek J."/>
            <person name="Dluhosova J."/>
            <person name="Dluhos P."/>
            <person name="Patkova L."/>
            <person name="Nedelnik J."/>
            <person name="Repkova J."/>
        </authorList>
    </citation>
    <scope>NUCLEOTIDE SEQUENCE [LARGE SCALE GENOMIC DNA]</scope>
    <source>
        <strain evidence="4">cv. Tatra</strain>
        <tissue evidence="3">Young leaves</tissue>
    </source>
</reference>
<dbReference type="AlphaFoldDB" id="A0A2K3LI04"/>
<feature type="transmembrane region" description="Helical" evidence="2">
    <location>
        <begin position="40"/>
        <end position="61"/>
    </location>
</feature>
<keyword evidence="2" id="KW-0472">Membrane</keyword>
<evidence type="ECO:0000313" key="4">
    <source>
        <dbReference type="Proteomes" id="UP000236291"/>
    </source>
</evidence>
<dbReference type="EMBL" id="ASHM01033559">
    <property type="protein sequence ID" value="PNX78143.1"/>
    <property type="molecule type" value="Genomic_DNA"/>
</dbReference>
<sequence length="74" mass="7928">MASDPEQPPVSSFSQEGKSSIEDRSERERLLNGFHGTQDYSVSAAILPFLFPAFGGLLFGYDIGATSSATISIQ</sequence>
<organism evidence="3 4">
    <name type="scientific">Trifolium pratense</name>
    <name type="common">Red clover</name>
    <dbReference type="NCBI Taxonomy" id="57577"/>
    <lineage>
        <taxon>Eukaryota</taxon>
        <taxon>Viridiplantae</taxon>
        <taxon>Streptophyta</taxon>
        <taxon>Embryophyta</taxon>
        <taxon>Tracheophyta</taxon>
        <taxon>Spermatophyta</taxon>
        <taxon>Magnoliopsida</taxon>
        <taxon>eudicotyledons</taxon>
        <taxon>Gunneridae</taxon>
        <taxon>Pentapetalae</taxon>
        <taxon>rosids</taxon>
        <taxon>fabids</taxon>
        <taxon>Fabales</taxon>
        <taxon>Fabaceae</taxon>
        <taxon>Papilionoideae</taxon>
        <taxon>50 kb inversion clade</taxon>
        <taxon>NPAAA clade</taxon>
        <taxon>Hologalegina</taxon>
        <taxon>IRL clade</taxon>
        <taxon>Trifolieae</taxon>
        <taxon>Trifolium</taxon>
    </lineage>
</organism>